<dbReference type="UniPathway" id="UPA00232"/>
<evidence type="ECO:0000256" key="13">
    <source>
        <dbReference type="ARBA" id="ARBA00023002"/>
    </source>
</evidence>
<evidence type="ECO:0000256" key="9">
    <source>
        <dbReference type="ARBA" id="ARBA00022792"/>
    </source>
</evidence>
<dbReference type="SUPFAM" id="SSF51905">
    <property type="entry name" value="FAD/NAD(P)-binding domain"/>
    <property type="match status" value="1"/>
</dbReference>
<dbReference type="InterPro" id="IPR001841">
    <property type="entry name" value="Znf_RING"/>
</dbReference>
<keyword evidence="5 17" id="KW-0831">Ubiquinone biosynthesis</keyword>
<keyword evidence="9 17" id="KW-0999">Mitochondrion inner membrane</keyword>
<sequence>MLSRGRCFPAASRIRPLVRAFCDAPPSLQDAAAGVPSSQDHTEKIDGVNARPDELDIAIVGGGMVGLAVASNMPLTKHLRVGIIDSNPALKSRNYLKKDGVPDSRVSTITPATISFFRDIGAWDHVQKQRHAFFGKMQVWDYTGLGYTRYSARDVGKEYLGCVVENKVLCNSLLLRLQEENGDIEKMIYPTRLISLALPSKSRQAPTREAISSGYPPEELNRSNLVKLELSDGQTLYSKLVVGADGSKSNVRQTAGIKTTGWNYPQSAIICTVEHINENDCAWQRFLPSGPIALLPIGDNYSNIVWTMSPDESLRHKSMSPEDFVKSVNNALDFGYGPHPHSGSLDYYMEKLFSDIGSTAASTKECFEVPPKAIGVVSERMAFPLSLKHSHDYVSKRIALVGDAAHTVHPLAGQGVNLGFGDAAALAKVIADGVSVGADFGDISMLKRYENDRKAANVAMAALLDGFQKMYSVDFGPLNVLRAAAFHGAQYISPLKKNIISYAMGDAKWPLLQSSTSSARRYSFSRFLRVIHLSVPSYSYHGNHIIYQFERNGAIASLVAGVSNRIVAVAGESNSTSCPPKFLLLLTTRKKPRTPRPLEGGKGMSSSSASAVPPEDDVCSVCHDRFRIPCQANCSHWFCGECIIRVWNHGPAVQPCKCPICRRLINLLVPANVSIDNDDDPQIQHVLGEVQHYNRIFGGTPRNLTQRLQDLPFFIRRLFRELLDPQRTLPLVFRARMVMMVALSAIYVLSPVDILPENVLGLFGFFDDFLVLLIVFLHLAAVYRSLLLYRHGGH</sequence>
<dbReference type="PANTHER" id="PTHR43876">
    <property type="entry name" value="UBIQUINONE BIOSYNTHESIS MONOOXYGENASE COQ6, MITOCHONDRIAL"/>
    <property type="match status" value="1"/>
</dbReference>
<dbReference type="PROSITE" id="PS01304">
    <property type="entry name" value="UBIH"/>
    <property type="match status" value="1"/>
</dbReference>
<dbReference type="Gramene" id="OGLUM03G40160.1">
    <property type="protein sequence ID" value="OGLUM03G40160.1"/>
    <property type="gene ID" value="OGLUM03G40160"/>
</dbReference>
<dbReference type="PRINTS" id="PR00420">
    <property type="entry name" value="RNGMNOXGNASE"/>
</dbReference>
<dbReference type="InterPro" id="IPR010652">
    <property type="entry name" value="DUF1232"/>
</dbReference>
<evidence type="ECO:0000256" key="12">
    <source>
        <dbReference type="ARBA" id="ARBA00022989"/>
    </source>
</evidence>
<dbReference type="GO" id="GO:0106364">
    <property type="term" value="F:4-hydroxy-3-all-trans-polyprenylbenzoate oxygenase activity"/>
    <property type="evidence" value="ECO:0007669"/>
    <property type="project" value="UniProtKB-EC"/>
</dbReference>
<feature type="region of interest" description="Disordered" evidence="19">
    <location>
        <begin position="592"/>
        <end position="614"/>
    </location>
</feature>
<dbReference type="GO" id="GO:0031314">
    <property type="term" value="C:extrinsic component of mitochondrial inner membrane"/>
    <property type="evidence" value="ECO:0007669"/>
    <property type="project" value="UniProtKB-UniRule"/>
</dbReference>
<evidence type="ECO:0000256" key="18">
    <source>
        <dbReference type="PROSITE-ProRule" id="PRU00175"/>
    </source>
</evidence>
<comment type="subunit">
    <text evidence="17">Component of a multi-subunit COQ enzyme complex.</text>
</comment>
<evidence type="ECO:0000256" key="2">
    <source>
        <dbReference type="ARBA" id="ARBA00004127"/>
    </source>
</evidence>
<keyword evidence="11" id="KW-0862">Zinc</keyword>
<dbReference type="eggNOG" id="KOG2164">
    <property type="taxonomic scope" value="Eukaryota"/>
</dbReference>
<dbReference type="FunFam" id="3.50.50.60:FF:000205">
    <property type="entry name" value="Ubiquinone biosynthesis monooxygenase COQ6, mitochondrial"/>
    <property type="match status" value="1"/>
</dbReference>
<dbReference type="SUPFAM" id="SSF57850">
    <property type="entry name" value="RING/U-box"/>
    <property type="match status" value="1"/>
</dbReference>
<name>A0A0D9ZFJ7_9ORYZ</name>
<accession>A0A0D9ZFJ7</accession>
<keyword evidence="14 17" id="KW-0503">Monooxygenase</keyword>
<dbReference type="GO" id="GO:0016123">
    <property type="term" value="P:xanthophyll biosynthetic process"/>
    <property type="evidence" value="ECO:0007669"/>
    <property type="project" value="TreeGrafter"/>
</dbReference>
<dbReference type="InterPro" id="IPR018168">
    <property type="entry name" value="Ubi_Hdrlase_CS"/>
</dbReference>
<keyword evidence="23" id="KW-1185">Reference proteome</keyword>
<dbReference type="PROSITE" id="PS00518">
    <property type="entry name" value="ZF_RING_1"/>
    <property type="match status" value="1"/>
</dbReference>
<evidence type="ECO:0000313" key="23">
    <source>
        <dbReference type="Proteomes" id="UP000026961"/>
    </source>
</evidence>
<evidence type="ECO:0000256" key="8">
    <source>
        <dbReference type="ARBA" id="ARBA00022771"/>
    </source>
</evidence>
<evidence type="ECO:0000256" key="11">
    <source>
        <dbReference type="ARBA" id="ARBA00022833"/>
    </source>
</evidence>
<dbReference type="EC" id="1.14.15.46" evidence="17"/>
<dbReference type="Proteomes" id="UP000026961">
    <property type="component" value="Chromosome 3"/>
</dbReference>
<dbReference type="Gene3D" id="3.50.50.60">
    <property type="entry name" value="FAD/NAD(P)-binding domain"/>
    <property type="match status" value="2"/>
</dbReference>
<dbReference type="EC" id="1.14.15.45" evidence="17"/>
<protein>
    <recommendedName>
        <fullName evidence="17">Ubiquinone biosynthesis monooxygenase COQ6, mitochondrial</fullName>
        <ecNumber evidence="17">1.14.15.45</ecNumber>
    </recommendedName>
    <alternativeName>
        <fullName evidence="17">2-methoxy-6-polyprenolphenol 4-hydroxylase</fullName>
        <ecNumber evidence="17">1.14.15.46</ecNumber>
    </alternativeName>
</protein>
<keyword evidence="12 20" id="KW-1133">Transmembrane helix</keyword>
<dbReference type="GO" id="GO:0016120">
    <property type="term" value="P:carotene biosynthetic process"/>
    <property type="evidence" value="ECO:0007669"/>
    <property type="project" value="TreeGrafter"/>
</dbReference>
<comment type="function">
    <text evidence="17">FAD-dependent monooxygenase required for two non-consecutive steps during ubiquinone biosynthesis. Required for the C5-ring hydroxylation during ubiquinone biosynthesis by catalyzing the hydroxylation of 4-hydroxy-3-(all-trans-polyprenyl)benzoic acid to 3,4-dihydroxy-5-(all-trans-polyprenyl)benzoic acid. Also acts downstream of coq4, for the C1-hydroxylation during ubiquinone biosynthesis by catalyzing the hydroxylation of 2-methoxy-6-(all-trans-polyprenyl)phenol to 2-methoxy-6-(all-trans-polyprenyl)benzene-1,4-diol. The electrons required for the hydroxylation reaction are funneled indirectly to coq6 from NADPH via a ferredoxin/ferredoxin reductase system.</text>
</comment>
<feature type="transmembrane region" description="Helical" evidence="20">
    <location>
        <begin position="769"/>
        <end position="789"/>
    </location>
</feature>
<dbReference type="InterPro" id="IPR017907">
    <property type="entry name" value="Znf_RING_CS"/>
</dbReference>
<reference evidence="22" key="2">
    <citation type="submission" date="2018-05" db="EMBL/GenBank/DDBJ databases">
        <title>OgluRS3 (Oryza glumaepatula Reference Sequence Version 3).</title>
        <authorList>
            <person name="Zhang J."/>
            <person name="Kudrna D."/>
            <person name="Lee S."/>
            <person name="Talag J."/>
            <person name="Welchert J."/>
            <person name="Wing R.A."/>
        </authorList>
    </citation>
    <scope>NUCLEOTIDE SEQUENCE [LARGE SCALE GENOMIC DNA]</scope>
</reference>
<dbReference type="CDD" id="cd16539">
    <property type="entry name" value="RING-HC_RNF113A_B"/>
    <property type="match status" value="1"/>
</dbReference>
<dbReference type="AlphaFoldDB" id="A0A0D9ZFJ7"/>
<evidence type="ECO:0000256" key="15">
    <source>
        <dbReference type="ARBA" id="ARBA00023128"/>
    </source>
</evidence>
<dbReference type="FunFam" id="3.50.50.60:FF:000021">
    <property type="entry name" value="Ubiquinone biosynthesis monooxygenase COQ6"/>
    <property type="match status" value="1"/>
</dbReference>
<dbReference type="Gene3D" id="3.30.40.10">
    <property type="entry name" value="Zinc/RING finger domain, C3HC4 (zinc finger)"/>
    <property type="match status" value="1"/>
</dbReference>
<dbReference type="GO" id="GO:0012505">
    <property type="term" value="C:endomembrane system"/>
    <property type="evidence" value="ECO:0007669"/>
    <property type="project" value="UniProtKB-SubCell"/>
</dbReference>
<gene>
    <name evidence="17" type="primary">COQ6</name>
</gene>
<proteinExistence type="inferred from homology"/>
<evidence type="ECO:0000256" key="4">
    <source>
        <dbReference type="ARBA" id="ARBA00022630"/>
    </source>
</evidence>
<dbReference type="Pfam" id="PF01494">
    <property type="entry name" value="FAD_binding_3"/>
    <property type="match status" value="2"/>
</dbReference>
<dbReference type="InterPro" id="IPR036188">
    <property type="entry name" value="FAD/NAD-bd_sf"/>
</dbReference>
<dbReference type="InterPro" id="IPR010971">
    <property type="entry name" value="UbiH/COQ6"/>
</dbReference>
<evidence type="ECO:0000256" key="19">
    <source>
        <dbReference type="SAM" id="MobiDB-lite"/>
    </source>
</evidence>
<dbReference type="EnsemblPlants" id="OGLUM03G40160.1">
    <property type="protein sequence ID" value="OGLUM03G40160.1"/>
    <property type="gene ID" value="OGLUM03G40160"/>
</dbReference>
<dbReference type="InterPro" id="IPR000689">
    <property type="entry name" value="UbQ_mOase_COQ6"/>
</dbReference>
<dbReference type="NCBIfam" id="TIGR01989">
    <property type="entry name" value="COQ6"/>
    <property type="match status" value="1"/>
</dbReference>
<evidence type="ECO:0000256" key="5">
    <source>
        <dbReference type="ARBA" id="ARBA00022688"/>
    </source>
</evidence>
<organism evidence="22">
    <name type="scientific">Oryza glumipatula</name>
    <dbReference type="NCBI Taxonomy" id="40148"/>
    <lineage>
        <taxon>Eukaryota</taxon>
        <taxon>Viridiplantae</taxon>
        <taxon>Streptophyta</taxon>
        <taxon>Embryophyta</taxon>
        <taxon>Tracheophyta</taxon>
        <taxon>Spermatophyta</taxon>
        <taxon>Magnoliopsida</taxon>
        <taxon>Liliopsida</taxon>
        <taxon>Poales</taxon>
        <taxon>Poaceae</taxon>
        <taxon>BOP clade</taxon>
        <taxon>Oryzoideae</taxon>
        <taxon>Oryzeae</taxon>
        <taxon>Oryzinae</taxon>
        <taxon>Oryza</taxon>
    </lineage>
</organism>
<dbReference type="GO" id="GO:0016712">
    <property type="term" value="F:oxidoreductase activity, acting on paired donors, with incorporation or reduction of molecular oxygen, reduced flavin or flavoprotein as one donor, and incorporation of one atom of oxygen"/>
    <property type="evidence" value="ECO:0007669"/>
    <property type="project" value="UniProtKB-UniRule"/>
</dbReference>
<keyword evidence="10 17" id="KW-0274">FAD</keyword>
<comment type="similarity">
    <text evidence="3 17">Belongs to the UbiH/COQ6 family.</text>
</comment>
<keyword evidence="8 18" id="KW-0863">Zinc-finger</keyword>
<evidence type="ECO:0000256" key="17">
    <source>
        <dbReference type="HAMAP-Rule" id="MF_03193"/>
    </source>
</evidence>
<evidence type="ECO:0000256" key="1">
    <source>
        <dbReference type="ARBA" id="ARBA00001974"/>
    </source>
</evidence>
<evidence type="ECO:0000256" key="14">
    <source>
        <dbReference type="ARBA" id="ARBA00023033"/>
    </source>
</evidence>
<comment type="cofactor">
    <cofactor evidence="1 17">
        <name>FAD</name>
        <dbReference type="ChEBI" id="CHEBI:57692"/>
    </cofactor>
</comment>
<comment type="pathway">
    <text evidence="17">Cofactor biosynthesis; ubiquinone biosynthesis.</text>
</comment>
<dbReference type="FunFam" id="3.30.9.10:FF:000111">
    <property type="entry name" value="Ubiquinone biosynthesis monooxygenase COQ6, mitochondrial"/>
    <property type="match status" value="1"/>
</dbReference>
<dbReference type="GO" id="GO:0071949">
    <property type="term" value="F:FAD binding"/>
    <property type="evidence" value="ECO:0007669"/>
    <property type="project" value="InterPro"/>
</dbReference>
<comment type="catalytic activity">
    <reaction evidence="17">
        <text>a 2-methoxy-6-(all-trans-polyprenyl)phenol + 2 reduced [2Fe-2S]-[ferredoxin] + O2 + 2 H(+) = a 2-methoxy-6-(all-trans-polyprenyl)benzene-1,4-diol + 2 oxidized [2Fe-2S]-[ferredoxin] + H2O</text>
        <dbReference type="Rhea" id="RHEA:81183"/>
        <dbReference type="Rhea" id="RHEA-COMP:9551"/>
        <dbReference type="Rhea" id="RHEA-COMP:10000"/>
        <dbReference type="Rhea" id="RHEA-COMP:10001"/>
        <dbReference type="Rhea" id="RHEA-COMP:10858"/>
        <dbReference type="ChEBI" id="CHEBI:15377"/>
        <dbReference type="ChEBI" id="CHEBI:15378"/>
        <dbReference type="ChEBI" id="CHEBI:15379"/>
        <dbReference type="ChEBI" id="CHEBI:33737"/>
        <dbReference type="ChEBI" id="CHEBI:33738"/>
        <dbReference type="ChEBI" id="CHEBI:62731"/>
        <dbReference type="ChEBI" id="CHEBI:84166"/>
        <dbReference type="EC" id="1.14.15.46"/>
    </reaction>
</comment>
<dbReference type="eggNOG" id="KOG3855">
    <property type="taxonomic scope" value="Eukaryota"/>
</dbReference>
<dbReference type="HAMAP" id="MF_03193">
    <property type="entry name" value="COQ6_monooxygenase"/>
    <property type="match status" value="1"/>
</dbReference>
<keyword evidence="7" id="KW-0479">Metal-binding</keyword>
<evidence type="ECO:0000256" key="10">
    <source>
        <dbReference type="ARBA" id="ARBA00022827"/>
    </source>
</evidence>
<dbReference type="NCBIfam" id="TIGR01988">
    <property type="entry name" value="Ubi-OHases"/>
    <property type="match status" value="1"/>
</dbReference>
<dbReference type="GO" id="GO:0120538">
    <property type="term" value="F:2-methoxy-6-polyprenolphenol 4-hydroxylase activity"/>
    <property type="evidence" value="ECO:0007669"/>
    <property type="project" value="UniProtKB-EC"/>
</dbReference>
<evidence type="ECO:0000256" key="3">
    <source>
        <dbReference type="ARBA" id="ARBA00005349"/>
    </source>
</evidence>
<evidence type="ECO:0000256" key="20">
    <source>
        <dbReference type="SAM" id="Phobius"/>
    </source>
</evidence>
<dbReference type="InterPro" id="IPR051205">
    <property type="entry name" value="UbiH/COQ6_monooxygenase"/>
</dbReference>
<keyword evidence="16 17" id="KW-0472">Membrane</keyword>
<feature type="domain" description="RING-type" evidence="21">
    <location>
        <begin position="619"/>
        <end position="662"/>
    </location>
</feature>
<dbReference type="Pfam" id="PF06803">
    <property type="entry name" value="DUF1232"/>
    <property type="match status" value="1"/>
</dbReference>
<evidence type="ECO:0000256" key="7">
    <source>
        <dbReference type="ARBA" id="ARBA00022723"/>
    </source>
</evidence>
<dbReference type="PROSITE" id="PS50089">
    <property type="entry name" value="ZF_RING_2"/>
    <property type="match status" value="1"/>
</dbReference>
<dbReference type="InterPro" id="IPR013083">
    <property type="entry name" value="Znf_RING/FYVE/PHD"/>
</dbReference>
<dbReference type="STRING" id="40148.A0A0D9ZFJ7"/>
<keyword evidence="4 17" id="KW-0285">Flavoprotein</keyword>
<dbReference type="PANTHER" id="PTHR43876:SF7">
    <property type="entry name" value="UBIQUINONE BIOSYNTHESIS MONOOXYGENASE COQ6, MITOCHONDRIAL"/>
    <property type="match status" value="1"/>
</dbReference>
<dbReference type="SMART" id="SM00184">
    <property type="entry name" value="RING"/>
    <property type="match status" value="1"/>
</dbReference>
<evidence type="ECO:0000259" key="21">
    <source>
        <dbReference type="PROSITE" id="PS50089"/>
    </source>
</evidence>
<keyword evidence="13 17" id="KW-0560">Oxidoreductase</keyword>
<keyword evidence="6 20" id="KW-0812">Transmembrane</keyword>
<dbReference type="InterPro" id="IPR002938">
    <property type="entry name" value="FAD-bd"/>
</dbReference>
<reference evidence="22" key="1">
    <citation type="submission" date="2015-04" db="UniProtKB">
        <authorList>
            <consortium name="EnsemblPlants"/>
        </authorList>
    </citation>
    <scope>IDENTIFICATION</scope>
</reference>
<evidence type="ECO:0000313" key="22">
    <source>
        <dbReference type="EnsemblPlants" id="OGLUM03G40160.1"/>
    </source>
</evidence>
<dbReference type="GO" id="GO:0008270">
    <property type="term" value="F:zinc ion binding"/>
    <property type="evidence" value="ECO:0007669"/>
    <property type="project" value="UniProtKB-KW"/>
</dbReference>
<comment type="subcellular location">
    <subcellularLocation>
        <location evidence="2">Endomembrane system</location>
        <topology evidence="2">Multi-pass membrane protein</topology>
    </subcellularLocation>
    <subcellularLocation>
        <location evidence="17">Mitochondrion inner membrane</location>
        <topology evidence="17">Peripheral membrane protein</topology>
        <orientation evidence="17">Matrix side</orientation>
    </subcellularLocation>
</comment>
<evidence type="ECO:0000256" key="16">
    <source>
        <dbReference type="ARBA" id="ARBA00023136"/>
    </source>
</evidence>
<comment type="catalytic activity">
    <reaction evidence="17">
        <text>a 4-hydroxy-3-(all-trans-polyprenyl)benzoate + 2 reduced [2Fe-2S]-[ferredoxin] + O2 + 2 H(+) = a 3,4-dihydroxy-5-(all-trans-polyprenyl)benzoate + 2 oxidized [2Fe-2S]-[ferredoxin] + H2O</text>
        <dbReference type="Rhea" id="RHEA:81195"/>
        <dbReference type="Rhea" id="RHEA-COMP:9514"/>
        <dbReference type="Rhea" id="RHEA-COMP:10000"/>
        <dbReference type="Rhea" id="RHEA-COMP:10001"/>
        <dbReference type="Rhea" id="RHEA-COMP:10930"/>
        <dbReference type="ChEBI" id="CHEBI:15377"/>
        <dbReference type="ChEBI" id="CHEBI:15378"/>
        <dbReference type="ChEBI" id="CHEBI:15379"/>
        <dbReference type="ChEBI" id="CHEBI:33737"/>
        <dbReference type="ChEBI" id="CHEBI:33738"/>
        <dbReference type="ChEBI" id="CHEBI:64694"/>
        <dbReference type="ChEBI" id="CHEBI:78396"/>
        <dbReference type="EC" id="1.14.15.45"/>
    </reaction>
</comment>
<evidence type="ECO:0000256" key="6">
    <source>
        <dbReference type="ARBA" id="ARBA00022692"/>
    </source>
</evidence>
<keyword evidence="15 17" id="KW-0496">Mitochondrion</keyword>